<gene>
    <name evidence="2" type="ORF">SAMN05720469_13111</name>
</gene>
<keyword evidence="3" id="KW-1185">Reference proteome</keyword>
<keyword evidence="1" id="KW-0732">Signal</keyword>
<organism evidence="2 3">
    <name type="scientific">Fibrobacter intestinalis</name>
    <dbReference type="NCBI Taxonomy" id="28122"/>
    <lineage>
        <taxon>Bacteria</taxon>
        <taxon>Pseudomonadati</taxon>
        <taxon>Fibrobacterota</taxon>
        <taxon>Fibrobacteria</taxon>
        <taxon>Fibrobacterales</taxon>
        <taxon>Fibrobacteraceae</taxon>
        <taxon>Fibrobacter</taxon>
    </lineage>
</organism>
<dbReference type="Proteomes" id="UP000184275">
    <property type="component" value="Unassembled WGS sequence"/>
</dbReference>
<dbReference type="InterPro" id="IPR013320">
    <property type="entry name" value="ConA-like_dom_sf"/>
</dbReference>
<dbReference type="SUPFAM" id="SSF49899">
    <property type="entry name" value="Concanavalin A-like lectins/glucanases"/>
    <property type="match status" value="1"/>
</dbReference>
<sequence>MKNCLSIYRNLWSVVFVLTLHFLSACSENVGSTGDSAGILIETNTGNRQVACVVVATDLWDLEPQDLVSLVLSIRDTAGDTVYIYENEYLKVVDSASVESGKIVLDSLPEGLYKWVTVTSVTGESRSIAIDWNIGGGKTYFVDEDGVLKISNGNVAEDSTDSVRIVLPAGFEFLANVDEVFKDVPFSLSLDSAFQNPCLLDADGEVVNLSVSGSSFSEAKKHYWGKMPKVSFSANGSIDFVVVNLCQESDSMEIALGTYVNHLEGNTFGSETAREKFNLPGIWGNAAWYDSTDSWNMVENFVPFVDGKYMTASFWFLLDSTMQAGPGKSYTRILSAKKDSVGFIVQRRDTTGSINLRIDARKNGVGDYNKTFGTALNVLDGSWHNYAFTIFEDSVKIYLDGALLIASEFDSGEGFADVSNPAIGYEAPNNIVGGMDELFFFDGMQSENWMKLFYALQIAER</sequence>
<dbReference type="GO" id="GO:0030246">
    <property type="term" value="F:carbohydrate binding"/>
    <property type="evidence" value="ECO:0007669"/>
    <property type="project" value="UniProtKB-KW"/>
</dbReference>
<dbReference type="Pfam" id="PF13385">
    <property type="entry name" value="Laminin_G_3"/>
    <property type="match status" value="1"/>
</dbReference>
<dbReference type="Gene3D" id="2.60.120.200">
    <property type="match status" value="1"/>
</dbReference>
<proteinExistence type="predicted"/>
<dbReference type="PROSITE" id="PS51257">
    <property type="entry name" value="PROKAR_LIPOPROTEIN"/>
    <property type="match status" value="1"/>
</dbReference>
<dbReference type="EMBL" id="FRAW01000031">
    <property type="protein sequence ID" value="SHL04891.1"/>
    <property type="molecule type" value="Genomic_DNA"/>
</dbReference>
<name>A0A1M6XG44_9BACT</name>
<accession>A0A1M6XG44</accession>
<evidence type="ECO:0000313" key="3">
    <source>
        <dbReference type="Proteomes" id="UP000184275"/>
    </source>
</evidence>
<dbReference type="RefSeq" id="WP_073305692.1">
    <property type="nucleotide sequence ID" value="NZ_FRAW01000031.1"/>
</dbReference>
<feature type="signal peptide" evidence="1">
    <location>
        <begin position="1"/>
        <end position="27"/>
    </location>
</feature>
<dbReference type="AlphaFoldDB" id="A0A1M6XG44"/>
<feature type="chain" id="PRO_5012319503" evidence="1">
    <location>
        <begin position="28"/>
        <end position="461"/>
    </location>
</feature>
<evidence type="ECO:0000256" key="1">
    <source>
        <dbReference type="SAM" id="SignalP"/>
    </source>
</evidence>
<protein>
    <submittedName>
        <fullName evidence="2">Concanavalin A-like lectin/glucanases superfamily protein</fullName>
    </submittedName>
</protein>
<reference evidence="3" key="1">
    <citation type="submission" date="2016-11" db="EMBL/GenBank/DDBJ databases">
        <authorList>
            <person name="Varghese N."/>
            <person name="Submissions S."/>
        </authorList>
    </citation>
    <scope>NUCLEOTIDE SEQUENCE [LARGE SCALE GENOMIC DNA]</scope>
    <source>
        <strain evidence="3">UWOS</strain>
    </source>
</reference>
<keyword evidence="2" id="KW-0430">Lectin</keyword>
<evidence type="ECO:0000313" key="2">
    <source>
        <dbReference type="EMBL" id="SHL04891.1"/>
    </source>
</evidence>